<feature type="chain" id="PRO_5047342950" description="Lipocalin-like domain-containing protein" evidence="1">
    <location>
        <begin position="22"/>
        <end position="162"/>
    </location>
</feature>
<proteinExistence type="predicted"/>
<reference evidence="3" key="1">
    <citation type="journal article" date="2019" name="Int. J. Syst. Evol. Microbiol.">
        <title>The Global Catalogue of Microorganisms (GCM) 10K type strain sequencing project: providing services to taxonomists for standard genome sequencing and annotation.</title>
        <authorList>
            <consortium name="The Broad Institute Genomics Platform"/>
            <consortium name="The Broad Institute Genome Sequencing Center for Infectious Disease"/>
            <person name="Wu L."/>
            <person name="Ma J."/>
        </authorList>
    </citation>
    <scope>NUCLEOTIDE SEQUENCE [LARGE SCALE GENOMIC DNA]</scope>
    <source>
        <strain evidence="3">CGMCC 1.7030</strain>
    </source>
</reference>
<evidence type="ECO:0000256" key="1">
    <source>
        <dbReference type="SAM" id="SignalP"/>
    </source>
</evidence>
<name>A0ABW0C134_9BACT</name>
<organism evidence="2 3">
    <name type="scientific">Algoriphagus aquatilis</name>
    <dbReference type="NCBI Taxonomy" id="490186"/>
    <lineage>
        <taxon>Bacteria</taxon>
        <taxon>Pseudomonadati</taxon>
        <taxon>Bacteroidota</taxon>
        <taxon>Cytophagia</taxon>
        <taxon>Cytophagales</taxon>
        <taxon>Cyclobacteriaceae</taxon>
        <taxon>Algoriphagus</taxon>
    </lineage>
</organism>
<feature type="signal peptide" evidence="1">
    <location>
        <begin position="1"/>
        <end position="21"/>
    </location>
</feature>
<dbReference type="EMBL" id="JBHSKS010000020">
    <property type="protein sequence ID" value="MFC5193501.1"/>
    <property type="molecule type" value="Genomic_DNA"/>
</dbReference>
<protein>
    <recommendedName>
        <fullName evidence="4">Lipocalin-like domain-containing protein</fullName>
    </recommendedName>
</protein>
<sequence>MKSRFYSFFLLSLIFFGTSSCDPDKPTPTPQKTPEQIATEALAGSGTQTWAVAGGGSVSRDGRTVTDLYSAFELVLNTTNTSKTYTTKNNNDLFDANGNWSFAGTNFDKIQLTGAKPVAGREISFTQTGSTLRLDFSVPMPGARTNGQQAVAGTYSFVLQKK</sequence>
<evidence type="ECO:0000313" key="2">
    <source>
        <dbReference type="EMBL" id="MFC5193501.1"/>
    </source>
</evidence>
<dbReference type="RefSeq" id="WP_377917509.1">
    <property type="nucleotide sequence ID" value="NZ_JBHSKS010000020.1"/>
</dbReference>
<dbReference type="Proteomes" id="UP001596163">
    <property type="component" value="Unassembled WGS sequence"/>
</dbReference>
<accession>A0ABW0C134</accession>
<evidence type="ECO:0000313" key="3">
    <source>
        <dbReference type="Proteomes" id="UP001596163"/>
    </source>
</evidence>
<dbReference type="PROSITE" id="PS51257">
    <property type="entry name" value="PROKAR_LIPOPROTEIN"/>
    <property type="match status" value="1"/>
</dbReference>
<gene>
    <name evidence="2" type="ORF">ACFPIK_17135</name>
</gene>
<comment type="caution">
    <text evidence="2">The sequence shown here is derived from an EMBL/GenBank/DDBJ whole genome shotgun (WGS) entry which is preliminary data.</text>
</comment>
<keyword evidence="1" id="KW-0732">Signal</keyword>
<evidence type="ECO:0008006" key="4">
    <source>
        <dbReference type="Google" id="ProtNLM"/>
    </source>
</evidence>
<keyword evidence="3" id="KW-1185">Reference proteome</keyword>